<comment type="caution">
    <text evidence="2">The sequence shown here is derived from an EMBL/GenBank/DDBJ whole genome shotgun (WGS) entry which is preliminary data.</text>
</comment>
<protein>
    <recommendedName>
        <fullName evidence="1">Interleukin-12 subunit alpha</fullName>
        <shortName evidence="1">IL-12A</shortName>
    </recommendedName>
</protein>
<feature type="signal peptide" evidence="1">
    <location>
        <begin position="1"/>
        <end position="25"/>
    </location>
</feature>
<proteinExistence type="inferred from homology"/>
<sequence>MSSPHRLLLLATLVLLNHLDHFSLARNLPTATPGPGMFQCLNHSQNLLRAVSSALQKVSFSMSLFPLCILSREGVSLNP</sequence>
<reference evidence="2 3" key="1">
    <citation type="journal article" date="2020" name="Nature">
        <title>Six reference-quality genomes reveal evolution of bat adaptations.</title>
        <authorList>
            <person name="Jebb D."/>
            <person name="Huang Z."/>
            <person name="Pippel M."/>
            <person name="Hughes G.M."/>
            <person name="Lavrichenko K."/>
            <person name="Devanna P."/>
            <person name="Winkler S."/>
            <person name="Jermiin L.S."/>
            <person name="Skirmuntt E.C."/>
            <person name="Katzourakis A."/>
            <person name="Burkitt-Gray L."/>
            <person name="Ray D.A."/>
            <person name="Sullivan K.A.M."/>
            <person name="Roscito J.G."/>
            <person name="Kirilenko B.M."/>
            <person name="Davalos L.M."/>
            <person name="Corthals A.P."/>
            <person name="Power M.L."/>
            <person name="Jones G."/>
            <person name="Ransome R.D."/>
            <person name="Dechmann D.K.N."/>
            <person name="Locatelli A.G."/>
            <person name="Puechmaille S.J."/>
            <person name="Fedrigo O."/>
            <person name="Jarvis E.D."/>
            <person name="Hiller M."/>
            <person name="Vernes S.C."/>
            <person name="Myers E.W."/>
            <person name="Teeling E.C."/>
        </authorList>
    </citation>
    <scope>NUCLEOTIDE SEQUENCE [LARGE SCALE GENOMIC DNA]</scope>
    <source>
        <strain evidence="2">MRouAeg1</strain>
        <tissue evidence="2">Muscle</tissue>
    </source>
</reference>
<evidence type="ECO:0000313" key="3">
    <source>
        <dbReference type="Proteomes" id="UP000593571"/>
    </source>
</evidence>
<dbReference type="InterPro" id="IPR004281">
    <property type="entry name" value="IL-12_alpha"/>
</dbReference>
<evidence type="ECO:0000256" key="1">
    <source>
        <dbReference type="RuleBase" id="RU363133"/>
    </source>
</evidence>
<keyword evidence="1" id="KW-0964">Secreted</keyword>
<dbReference type="GO" id="GO:0005615">
    <property type="term" value="C:extracellular space"/>
    <property type="evidence" value="ECO:0007669"/>
    <property type="project" value="UniProtKB-KW"/>
</dbReference>
<gene>
    <name evidence="1" type="primary">IL12A</name>
    <name evidence="2" type="ORF">HJG63_006666</name>
</gene>
<organism evidence="2 3">
    <name type="scientific">Rousettus aegyptiacus</name>
    <name type="common">Egyptian fruit bat</name>
    <name type="synonym">Pteropus aegyptiacus</name>
    <dbReference type="NCBI Taxonomy" id="9407"/>
    <lineage>
        <taxon>Eukaryota</taxon>
        <taxon>Metazoa</taxon>
        <taxon>Chordata</taxon>
        <taxon>Craniata</taxon>
        <taxon>Vertebrata</taxon>
        <taxon>Euteleostomi</taxon>
        <taxon>Mammalia</taxon>
        <taxon>Eutheria</taxon>
        <taxon>Laurasiatheria</taxon>
        <taxon>Chiroptera</taxon>
        <taxon>Yinpterochiroptera</taxon>
        <taxon>Pteropodoidea</taxon>
        <taxon>Pteropodidae</taxon>
        <taxon>Rousettinae</taxon>
        <taxon>Rousettus</taxon>
    </lineage>
</organism>
<dbReference type="AlphaFoldDB" id="A0A7J8HQU2"/>
<dbReference type="Proteomes" id="UP000593571">
    <property type="component" value="Unassembled WGS sequence"/>
</dbReference>
<keyword evidence="1" id="KW-0202">Cytokine</keyword>
<feature type="chain" id="PRO_5029951860" description="Interleukin-12 subunit alpha" evidence="1">
    <location>
        <begin position="26"/>
        <end position="79"/>
    </location>
</feature>
<comment type="subunit">
    <text evidence="1">Heterodimer with IL12B; disulfide-linked. The heterodimer is known as interleukin IL-12.</text>
</comment>
<name>A0A7J8HQU2_ROUAE</name>
<dbReference type="GO" id="GO:0006955">
    <property type="term" value="P:immune response"/>
    <property type="evidence" value="ECO:0007669"/>
    <property type="project" value="InterPro"/>
</dbReference>
<accession>A0A7J8HQU2</accession>
<comment type="similarity">
    <text evidence="1">Belongs to the IL-6 superfamily.</text>
</comment>
<evidence type="ECO:0000313" key="2">
    <source>
        <dbReference type="EMBL" id="KAF6474448.1"/>
    </source>
</evidence>
<keyword evidence="1" id="KW-0339">Growth factor</keyword>
<keyword evidence="1" id="KW-1015">Disulfide bond</keyword>
<keyword evidence="1" id="KW-0732">Signal</keyword>
<dbReference type="EMBL" id="JACASE010000004">
    <property type="protein sequence ID" value="KAF6474448.1"/>
    <property type="molecule type" value="Genomic_DNA"/>
</dbReference>
<dbReference type="Pfam" id="PF03039">
    <property type="entry name" value="IL12"/>
    <property type="match status" value="1"/>
</dbReference>
<comment type="subcellular location">
    <subcellularLocation>
        <location evidence="1">Secreted</location>
    </subcellularLocation>
</comment>
<keyword evidence="3" id="KW-1185">Reference proteome</keyword>
<dbReference type="GO" id="GO:0005125">
    <property type="term" value="F:cytokine activity"/>
    <property type="evidence" value="ECO:0007669"/>
    <property type="project" value="UniProtKB-KW"/>
</dbReference>
<comment type="function">
    <text evidence="1">Heterodimerizes with IL12B to form the IL-12 cytokine or with EBI3/IL27B to form the IL-35 cytokine. IL-12 is primarily produced by professional antigen-presenting cells (APCs) such as B-cells and dendritic cells (DCs) as well as macrophages and granulocytes and regulates T-cell and natural killer-cell responses, induces the production of interferon-gamma (IFN-gamma), favors the differentiation of T-helper 1 (Th1) cells and is an important link between innate resistance and adaptive immunity. Mechanistically, exerts its biological effects through a receptor composed of IL12R1 and IL12R2 subunits. Binding to the receptor results in the rapid tyrosine phosphorylation of a number of cellular substrates including the JAK family kinases TYK2 and JAK2. In turn, recruited STAT4 gets phosphorylated and translocates to the nucleus where it regulates cytokine/growth factor responsive genes. As part of IL-35, plays essential roles in maintaining the immune homeostasis of the liver microenvironment and functions also as an immune-suppressive cytokine. Mediates biological events through unconventional receptors composed of IL12RB2 and gp130/IL6ST heterodimers or homodimers. Signaling requires the transcription factors STAT1 and STAT4, which form a unique heterodimer that binds to distinct DNA sites.</text>
</comment>
<dbReference type="GO" id="GO:0005143">
    <property type="term" value="F:interleukin-12 receptor binding"/>
    <property type="evidence" value="ECO:0007669"/>
    <property type="project" value="InterPro"/>
</dbReference>
<dbReference type="GO" id="GO:0008083">
    <property type="term" value="F:growth factor activity"/>
    <property type="evidence" value="ECO:0007669"/>
    <property type="project" value="UniProtKB-KW"/>
</dbReference>